<reference evidence="1 2" key="1">
    <citation type="journal article" date="2021" name="Elife">
        <title>Chloroplast acquisition without the gene transfer in kleptoplastic sea slugs, Plakobranchus ocellatus.</title>
        <authorList>
            <person name="Maeda T."/>
            <person name="Takahashi S."/>
            <person name="Yoshida T."/>
            <person name="Shimamura S."/>
            <person name="Takaki Y."/>
            <person name="Nagai Y."/>
            <person name="Toyoda A."/>
            <person name="Suzuki Y."/>
            <person name="Arimoto A."/>
            <person name="Ishii H."/>
            <person name="Satoh N."/>
            <person name="Nishiyama T."/>
            <person name="Hasebe M."/>
            <person name="Maruyama T."/>
            <person name="Minagawa J."/>
            <person name="Obokata J."/>
            <person name="Shigenobu S."/>
        </authorList>
    </citation>
    <scope>NUCLEOTIDE SEQUENCE [LARGE SCALE GENOMIC DNA]</scope>
</reference>
<accession>A0AAV4IPZ9</accession>
<comment type="caution">
    <text evidence="1">The sequence shown here is derived from an EMBL/GenBank/DDBJ whole genome shotgun (WGS) entry which is preliminary data.</text>
</comment>
<organism evidence="1 2">
    <name type="scientific">Elysia marginata</name>
    <dbReference type="NCBI Taxonomy" id="1093978"/>
    <lineage>
        <taxon>Eukaryota</taxon>
        <taxon>Metazoa</taxon>
        <taxon>Spiralia</taxon>
        <taxon>Lophotrochozoa</taxon>
        <taxon>Mollusca</taxon>
        <taxon>Gastropoda</taxon>
        <taxon>Heterobranchia</taxon>
        <taxon>Euthyneura</taxon>
        <taxon>Panpulmonata</taxon>
        <taxon>Sacoglossa</taxon>
        <taxon>Placobranchoidea</taxon>
        <taxon>Plakobranchidae</taxon>
        <taxon>Elysia</taxon>
    </lineage>
</organism>
<protein>
    <submittedName>
        <fullName evidence="1">Uncharacterized protein</fullName>
    </submittedName>
</protein>
<evidence type="ECO:0000313" key="2">
    <source>
        <dbReference type="Proteomes" id="UP000762676"/>
    </source>
</evidence>
<dbReference type="Proteomes" id="UP000762676">
    <property type="component" value="Unassembled WGS sequence"/>
</dbReference>
<dbReference type="AlphaFoldDB" id="A0AAV4IPZ9"/>
<sequence length="64" mass="7236">MSSCVYYLAEYLTCALVLMGKTQVELSSCVYYLAEHLSPVPRSERPGGWCVMATHVRYFNLVQA</sequence>
<dbReference type="EMBL" id="BMAT01002694">
    <property type="protein sequence ID" value="GFS11908.1"/>
    <property type="molecule type" value="Genomic_DNA"/>
</dbReference>
<evidence type="ECO:0000313" key="1">
    <source>
        <dbReference type="EMBL" id="GFS11908.1"/>
    </source>
</evidence>
<proteinExistence type="predicted"/>
<name>A0AAV4IPZ9_9GAST</name>
<keyword evidence="2" id="KW-1185">Reference proteome</keyword>
<feature type="non-terminal residue" evidence="1">
    <location>
        <position position="64"/>
    </location>
</feature>
<gene>
    <name evidence="1" type="ORF">ElyMa_001358500</name>
</gene>